<dbReference type="SMR" id="A0A445KBX0"/>
<feature type="region of interest" description="Disordered" evidence="6">
    <location>
        <begin position="224"/>
        <end position="259"/>
    </location>
</feature>
<comment type="caution">
    <text evidence="8">The sequence shown here is derived from an EMBL/GenBank/DDBJ whole genome shotgun (WGS) entry which is preliminary data.</text>
</comment>
<protein>
    <submittedName>
        <fullName evidence="8">Transcription factor TCP14</fullName>
    </submittedName>
</protein>
<dbReference type="InterPro" id="IPR005333">
    <property type="entry name" value="Transcription_factor_TCP"/>
</dbReference>
<evidence type="ECO:0000256" key="3">
    <source>
        <dbReference type="ARBA" id="ARBA00023125"/>
    </source>
</evidence>
<dbReference type="Gramene" id="XM_028381443.1">
    <property type="protein sequence ID" value="XP_028237244.1"/>
    <property type="gene ID" value="LOC114416540"/>
</dbReference>
<feature type="region of interest" description="Disordered" evidence="6">
    <location>
        <begin position="389"/>
        <end position="408"/>
    </location>
</feature>
<evidence type="ECO:0000256" key="1">
    <source>
        <dbReference type="ARBA" id="ARBA00004123"/>
    </source>
</evidence>
<dbReference type="InterPro" id="IPR017887">
    <property type="entry name" value="TF_TCP_subgr"/>
</dbReference>
<gene>
    <name evidence="8" type="ORF">D0Y65_015154</name>
</gene>
<evidence type="ECO:0000256" key="4">
    <source>
        <dbReference type="ARBA" id="ARBA00023163"/>
    </source>
</evidence>
<accession>A0A445KBX0</accession>
<dbReference type="PANTHER" id="PTHR31072">
    <property type="entry name" value="TRANSCRIPTION FACTOR TCP4-RELATED"/>
    <property type="match status" value="1"/>
</dbReference>
<feature type="compositionally biased region" description="Polar residues" evidence="6">
    <location>
        <begin position="55"/>
        <end position="66"/>
    </location>
</feature>
<dbReference type="PROSITE" id="PS51369">
    <property type="entry name" value="TCP"/>
    <property type="match status" value="1"/>
</dbReference>
<evidence type="ECO:0000259" key="7">
    <source>
        <dbReference type="PROSITE" id="PS51369"/>
    </source>
</evidence>
<dbReference type="EMBL" id="QZWG01000006">
    <property type="protein sequence ID" value="RZC08306.1"/>
    <property type="molecule type" value="Genomic_DNA"/>
</dbReference>
<proteinExistence type="predicted"/>
<evidence type="ECO:0000256" key="2">
    <source>
        <dbReference type="ARBA" id="ARBA00023015"/>
    </source>
</evidence>
<evidence type="ECO:0000256" key="6">
    <source>
        <dbReference type="SAM" id="MobiDB-lite"/>
    </source>
</evidence>
<evidence type="ECO:0000256" key="5">
    <source>
        <dbReference type="ARBA" id="ARBA00023242"/>
    </source>
</evidence>
<dbReference type="Pfam" id="PF03634">
    <property type="entry name" value="TCP"/>
    <property type="match status" value="1"/>
</dbReference>
<dbReference type="PANTHER" id="PTHR31072:SF218">
    <property type="entry name" value="TRANSCRIPTION FACTOR TCP11-RELATED"/>
    <property type="match status" value="1"/>
</dbReference>
<dbReference type="GO" id="GO:0003700">
    <property type="term" value="F:DNA-binding transcription factor activity"/>
    <property type="evidence" value="ECO:0007669"/>
    <property type="project" value="InterPro"/>
</dbReference>
<keyword evidence="2" id="KW-0805">Transcription regulation</keyword>
<keyword evidence="3" id="KW-0238">DNA-binding</keyword>
<keyword evidence="5" id="KW-0539">Nucleus</keyword>
<dbReference type="GO" id="GO:0043565">
    <property type="term" value="F:sequence-specific DNA binding"/>
    <property type="evidence" value="ECO:0007669"/>
    <property type="project" value="TreeGrafter"/>
</dbReference>
<dbReference type="AlphaFoldDB" id="A0A445KBX0"/>
<feature type="compositionally biased region" description="Low complexity" evidence="6">
    <location>
        <begin position="389"/>
        <end position="400"/>
    </location>
</feature>
<feature type="domain" description="TCP" evidence="7">
    <location>
        <begin position="85"/>
        <end position="139"/>
    </location>
</feature>
<dbReference type="GO" id="GO:0005634">
    <property type="term" value="C:nucleus"/>
    <property type="evidence" value="ECO:0007669"/>
    <property type="project" value="UniProtKB-SubCell"/>
</dbReference>
<reference evidence="8 9" key="1">
    <citation type="submission" date="2018-09" db="EMBL/GenBank/DDBJ databases">
        <title>A high-quality reference genome of wild soybean provides a powerful tool to mine soybean genomes.</title>
        <authorList>
            <person name="Xie M."/>
            <person name="Chung C.Y.L."/>
            <person name="Li M.-W."/>
            <person name="Wong F.-L."/>
            <person name="Chan T.-F."/>
            <person name="Lam H.-M."/>
        </authorList>
    </citation>
    <scope>NUCLEOTIDE SEQUENCE [LARGE SCALE GENOMIC DNA]</scope>
    <source>
        <strain evidence="9">cv. W05</strain>
        <tissue evidence="8">Hypocotyl of etiolated seedlings</tissue>
    </source>
</reference>
<name>A0A445KBX0_GLYSO</name>
<dbReference type="Proteomes" id="UP000289340">
    <property type="component" value="Chromosome 6"/>
</dbReference>
<evidence type="ECO:0000313" key="9">
    <source>
        <dbReference type="Proteomes" id="UP000289340"/>
    </source>
</evidence>
<evidence type="ECO:0000313" key="8">
    <source>
        <dbReference type="EMBL" id="RZC08306.1"/>
    </source>
</evidence>
<feature type="region of interest" description="Disordered" evidence="6">
    <location>
        <begin position="30"/>
        <end position="98"/>
    </location>
</feature>
<comment type="subcellular location">
    <subcellularLocation>
        <location evidence="1">Nucleus</location>
    </subcellularLocation>
</comment>
<feature type="compositionally biased region" description="Basic and acidic residues" evidence="6">
    <location>
        <begin position="84"/>
        <end position="96"/>
    </location>
</feature>
<sequence length="408" mass="44494">MEGGSDDFHYHHHLHNHNHHRQNFPFQLLEKKEDPQDPSSCSTSSPYPSLAISAEPSTSNNNNQLLPTPSSEPSPKKPPPKRTSTKDRHTKVDGRGRRIRMPALCAARVFQLTRELGHKSDGETIEWLLQQAEPSVIAATGTGTIPANFTSLNISLRSSGSSMSVPSQLRSSYFHNSSFSLQPRRSLFLENTNTNTPNTTTTTLLNFQSNNNNNPIFQIQPKHELRESSSLDLSSENNNNNEEGNLGRKRRPLEQDLSSTMQHQVGIGNYLMQSSTTSGTIPASHHAQIPANIWMLANSNSHHNQGGGVSVSGGEAPPLWTFPGGVSNSALYRGTMSSGLHFMNFPTPMALLPGQQLGSSGIGGNMNEGHLNMLSGLNPYRTTVIGVSESQASESQQSHHGGSEDQHE</sequence>
<keyword evidence="4" id="KW-0804">Transcription</keyword>
<feature type="compositionally biased region" description="Low complexity" evidence="6">
    <location>
        <begin position="230"/>
        <end position="244"/>
    </location>
</feature>
<feature type="compositionally biased region" description="Low complexity" evidence="6">
    <location>
        <begin position="37"/>
        <end position="49"/>
    </location>
</feature>
<organism evidence="8 9">
    <name type="scientific">Glycine soja</name>
    <name type="common">Wild soybean</name>
    <dbReference type="NCBI Taxonomy" id="3848"/>
    <lineage>
        <taxon>Eukaryota</taxon>
        <taxon>Viridiplantae</taxon>
        <taxon>Streptophyta</taxon>
        <taxon>Embryophyta</taxon>
        <taxon>Tracheophyta</taxon>
        <taxon>Spermatophyta</taxon>
        <taxon>Magnoliopsida</taxon>
        <taxon>eudicotyledons</taxon>
        <taxon>Gunneridae</taxon>
        <taxon>Pentapetalae</taxon>
        <taxon>rosids</taxon>
        <taxon>fabids</taxon>
        <taxon>Fabales</taxon>
        <taxon>Fabaceae</taxon>
        <taxon>Papilionoideae</taxon>
        <taxon>50 kb inversion clade</taxon>
        <taxon>NPAAA clade</taxon>
        <taxon>indigoferoid/millettioid clade</taxon>
        <taxon>Phaseoleae</taxon>
        <taxon>Glycine</taxon>
        <taxon>Glycine subgen. Soja</taxon>
    </lineage>
</organism>
<keyword evidence="9" id="KW-1185">Reference proteome</keyword>